<accession>A0A840FNJ4</accession>
<keyword evidence="2" id="KW-0645">Protease</keyword>
<dbReference type="EMBL" id="JACIFZ010000006">
    <property type="protein sequence ID" value="MBB4224116.1"/>
    <property type="molecule type" value="Genomic_DNA"/>
</dbReference>
<dbReference type="InterPro" id="IPR000064">
    <property type="entry name" value="NLP_P60_dom"/>
</dbReference>
<evidence type="ECO:0000256" key="3">
    <source>
        <dbReference type="ARBA" id="ARBA00022801"/>
    </source>
</evidence>
<dbReference type="SUPFAM" id="SSF54001">
    <property type="entry name" value="Cysteine proteinases"/>
    <property type="match status" value="1"/>
</dbReference>
<keyword evidence="4" id="KW-0788">Thiol protease</keyword>
<dbReference type="InterPro" id="IPR051202">
    <property type="entry name" value="Peptidase_C40"/>
</dbReference>
<feature type="domain" description="NlpC/P60" evidence="5">
    <location>
        <begin position="63"/>
        <end position="184"/>
    </location>
</feature>
<dbReference type="Proteomes" id="UP000524450">
    <property type="component" value="Unassembled WGS sequence"/>
</dbReference>
<evidence type="ECO:0000256" key="2">
    <source>
        <dbReference type="ARBA" id="ARBA00022670"/>
    </source>
</evidence>
<dbReference type="PROSITE" id="PS51935">
    <property type="entry name" value="NLPC_P60"/>
    <property type="match status" value="1"/>
</dbReference>
<gene>
    <name evidence="6" type="ORF">GGD71_004907</name>
</gene>
<evidence type="ECO:0000313" key="6">
    <source>
        <dbReference type="EMBL" id="MBB4224116.1"/>
    </source>
</evidence>
<comment type="caution">
    <text evidence="6">The sequence shown here is derived from an EMBL/GenBank/DDBJ whole genome shotgun (WGS) entry which is preliminary data.</text>
</comment>
<dbReference type="PANTHER" id="PTHR47053">
    <property type="entry name" value="MUREIN DD-ENDOPEPTIDASE MEPH-RELATED"/>
    <property type="match status" value="1"/>
</dbReference>
<keyword evidence="3 6" id="KW-0378">Hydrolase</keyword>
<reference evidence="6 7" key="1">
    <citation type="submission" date="2020-08" db="EMBL/GenBank/DDBJ databases">
        <title>Genomic Encyclopedia of Type Strains, Phase IV (KMG-V): Genome sequencing to study the core and pangenomes of soil and plant-associated prokaryotes.</title>
        <authorList>
            <person name="Whitman W."/>
        </authorList>
    </citation>
    <scope>NUCLEOTIDE SEQUENCE [LARGE SCALE GENOMIC DNA]</scope>
    <source>
        <strain evidence="6 7">34/80</strain>
    </source>
</reference>
<dbReference type="AlphaFoldDB" id="A0A840FNJ4"/>
<organism evidence="6 7">
    <name type="scientific">Variovorax guangxiensis</name>
    <dbReference type="NCBI Taxonomy" id="1775474"/>
    <lineage>
        <taxon>Bacteria</taxon>
        <taxon>Pseudomonadati</taxon>
        <taxon>Pseudomonadota</taxon>
        <taxon>Betaproteobacteria</taxon>
        <taxon>Burkholderiales</taxon>
        <taxon>Comamonadaceae</taxon>
        <taxon>Variovorax</taxon>
    </lineage>
</organism>
<dbReference type="PANTHER" id="PTHR47053:SF1">
    <property type="entry name" value="MUREIN DD-ENDOPEPTIDASE MEPH-RELATED"/>
    <property type="match status" value="1"/>
</dbReference>
<protein>
    <submittedName>
        <fullName evidence="6">Cell wall-associated NlpC family hydrolase</fullName>
    </submittedName>
</protein>
<evidence type="ECO:0000256" key="4">
    <source>
        <dbReference type="ARBA" id="ARBA00022807"/>
    </source>
</evidence>
<dbReference type="GO" id="GO:0006508">
    <property type="term" value="P:proteolysis"/>
    <property type="evidence" value="ECO:0007669"/>
    <property type="project" value="UniProtKB-KW"/>
</dbReference>
<comment type="similarity">
    <text evidence="1">Belongs to the peptidase C40 family.</text>
</comment>
<dbReference type="Pfam" id="PF00877">
    <property type="entry name" value="NLPC_P60"/>
    <property type="match status" value="1"/>
</dbReference>
<dbReference type="InterPro" id="IPR038765">
    <property type="entry name" value="Papain-like_cys_pep_sf"/>
</dbReference>
<proteinExistence type="inferred from homology"/>
<dbReference type="GO" id="GO:0008234">
    <property type="term" value="F:cysteine-type peptidase activity"/>
    <property type="evidence" value="ECO:0007669"/>
    <property type="project" value="UniProtKB-KW"/>
</dbReference>
<name>A0A840FNJ4_9BURK</name>
<evidence type="ECO:0000259" key="5">
    <source>
        <dbReference type="PROSITE" id="PS51935"/>
    </source>
</evidence>
<sequence length="184" mass="19095">MHDHAPAVPTTPTSFSSSPALQRWLLRLLSSIGFCLLIVGCAGPSGPRQGGTTGPAVSSSLTPEQSNSIAIHALGLVGTPYRYGGNTPDGGFDCSGLIGYVYLNSVGESPPRTVARMTGFGSPVPVSELRTGDLVLFGSSTPSHAGIYVGGGRFVHAPSTGGVVRLDRLDGVYWSRQTVQARRP</sequence>
<evidence type="ECO:0000256" key="1">
    <source>
        <dbReference type="ARBA" id="ARBA00007074"/>
    </source>
</evidence>
<dbReference type="RefSeq" id="WP_184641147.1">
    <property type="nucleotide sequence ID" value="NZ_JACIFZ010000006.1"/>
</dbReference>
<dbReference type="Gene3D" id="3.90.1720.10">
    <property type="entry name" value="endopeptidase domain like (from Nostoc punctiforme)"/>
    <property type="match status" value="1"/>
</dbReference>
<evidence type="ECO:0000313" key="7">
    <source>
        <dbReference type="Proteomes" id="UP000524450"/>
    </source>
</evidence>